<keyword evidence="3" id="KW-1185">Reference proteome</keyword>
<feature type="compositionally biased region" description="Basic and acidic residues" evidence="1">
    <location>
        <begin position="189"/>
        <end position="202"/>
    </location>
</feature>
<protein>
    <submittedName>
        <fullName evidence="2">Uncharacterized protein</fullName>
    </submittedName>
</protein>
<evidence type="ECO:0000313" key="2">
    <source>
        <dbReference type="EMBL" id="GBP83694.1"/>
    </source>
</evidence>
<dbReference type="EMBL" id="BGZK01001633">
    <property type="protein sequence ID" value="GBP83694.1"/>
    <property type="molecule type" value="Genomic_DNA"/>
</dbReference>
<comment type="caution">
    <text evidence="2">The sequence shown here is derived from an EMBL/GenBank/DDBJ whole genome shotgun (WGS) entry which is preliminary data.</text>
</comment>
<proteinExistence type="predicted"/>
<organism evidence="2 3">
    <name type="scientific">Eumeta variegata</name>
    <name type="common">Bagworm moth</name>
    <name type="synonym">Eumeta japonica</name>
    <dbReference type="NCBI Taxonomy" id="151549"/>
    <lineage>
        <taxon>Eukaryota</taxon>
        <taxon>Metazoa</taxon>
        <taxon>Ecdysozoa</taxon>
        <taxon>Arthropoda</taxon>
        <taxon>Hexapoda</taxon>
        <taxon>Insecta</taxon>
        <taxon>Pterygota</taxon>
        <taxon>Neoptera</taxon>
        <taxon>Endopterygota</taxon>
        <taxon>Lepidoptera</taxon>
        <taxon>Glossata</taxon>
        <taxon>Ditrysia</taxon>
        <taxon>Tineoidea</taxon>
        <taxon>Psychidae</taxon>
        <taxon>Oiketicinae</taxon>
        <taxon>Eumeta</taxon>
    </lineage>
</organism>
<reference evidence="2 3" key="1">
    <citation type="journal article" date="2019" name="Commun. Biol.">
        <title>The bagworm genome reveals a unique fibroin gene that provides high tensile strength.</title>
        <authorList>
            <person name="Kono N."/>
            <person name="Nakamura H."/>
            <person name="Ohtoshi R."/>
            <person name="Tomita M."/>
            <person name="Numata K."/>
            <person name="Arakawa K."/>
        </authorList>
    </citation>
    <scope>NUCLEOTIDE SEQUENCE [LARGE SCALE GENOMIC DNA]</scope>
</reference>
<gene>
    <name evidence="2" type="ORF">EVAR_57094_1</name>
</gene>
<evidence type="ECO:0000313" key="3">
    <source>
        <dbReference type="Proteomes" id="UP000299102"/>
    </source>
</evidence>
<sequence>MLSHVLACIDNALALTEDLSSWPGGGWHGGRGVSHGVELSAFLILNPVKSQKSSIALKGECDLIIVLSRRVSKRGIGTVGILTLEFVYAPDIFQVARIVLSCRSLLSPRGEKAIVFVRGQLGPGGRRPANGENDENEYRIANCNRFVKNVRAPDSDRVPAAEGRAPAASSPHTNSGDEQRSRTLQNKFGQRDVRNFSDKFEPAKGTIKGNRSGKFYGSRVQHSSCALELLPLLRI</sequence>
<evidence type="ECO:0000256" key="1">
    <source>
        <dbReference type="SAM" id="MobiDB-lite"/>
    </source>
</evidence>
<dbReference type="AlphaFoldDB" id="A0A4C1Z9C5"/>
<feature type="region of interest" description="Disordered" evidence="1">
    <location>
        <begin position="154"/>
        <end position="212"/>
    </location>
</feature>
<dbReference type="Proteomes" id="UP000299102">
    <property type="component" value="Unassembled WGS sequence"/>
</dbReference>
<accession>A0A4C1Z9C5</accession>
<name>A0A4C1Z9C5_EUMVA</name>